<dbReference type="PRINTS" id="PR00173">
    <property type="entry name" value="EDTRNSPORT"/>
</dbReference>
<keyword evidence="5 6" id="KW-0472">Membrane</keyword>
<comment type="caution">
    <text evidence="7">The sequence shown here is derived from an EMBL/GenBank/DDBJ whole genome shotgun (WGS) entry which is preliminary data.</text>
</comment>
<reference evidence="8" key="1">
    <citation type="journal article" date="2019" name="Int. J. Syst. Evol. Microbiol.">
        <title>The Global Catalogue of Microorganisms (GCM) 10K type strain sequencing project: providing services to taxonomists for standard genome sequencing and annotation.</title>
        <authorList>
            <consortium name="The Broad Institute Genomics Platform"/>
            <consortium name="The Broad Institute Genome Sequencing Center for Infectious Disease"/>
            <person name="Wu L."/>
            <person name="Ma J."/>
        </authorList>
    </citation>
    <scope>NUCLEOTIDE SEQUENCE [LARGE SCALE GENOMIC DNA]</scope>
    <source>
        <strain evidence="8">JCM 6485</strain>
    </source>
</reference>
<name>A0ABP3X4Y4_9CLOT</name>
<evidence type="ECO:0000256" key="5">
    <source>
        <dbReference type="ARBA" id="ARBA00023136"/>
    </source>
</evidence>
<dbReference type="Gene3D" id="1.10.3860.10">
    <property type="entry name" value="Sodium:dicarboxylate symporter"/>
    <property type="match status" value="1"/>
</dbReference>
<dbReference type="InterPro" id="IPR001991">
    <property type="entry name" value="Na-dicarboxylate_symporter"/>
</dbReference>
<evidence type="ECO:0000256" key="3">
    <source>
        <dbReference type="ARBA" id="ARBA00022692"/>
    </source>
</evidence>
<feature type="transmembrane region" description="Helical" evidence="6">
    <location>
        <begin position="69"/>
        <end position="91"/>
    </location>
</feature>
<dbReference type="InterPro" id="IPR036458">
    <property type="entry name" value="Na:dicarbo_symporter_sf"/>
</dbReference>
<evidence type="ECO:0000256" key="6">
    <source>
        <dbReference type="SAM" id="Phobius"/>
    </source>
</evidence>
<dbReference type="Pfam" id="PF00375">
    <property type="entry name" value="SDF"/>
    <property type="match status" value="1"/>
</dbReference>
<dbReference type="SUPFAM" id="SSF118215">
    <property type="entry name" value="Proton glutamate symport protein"/>
    <property type="match status" value="1"/>
</dbReference>
<dbReference type="Proteomes" id="UP001501764">
    <property type="component" value="Unassembled WGS sequence"/>
</dbReference>
<feature type="transmembrane region" description="Helical" evidence="6">
    <location>
        <begin position="198"/>
        <end position="224"/>
    </location>
</feature>
<feature type="transmembrane region" description="Helical" evidence="6">
    <location>
        <begin position="166"/>
        <end position="186"/>
    </location>
</feature>
<organism evidence="7 8">
    <name type="scientific">Clostridium nitritogenes</name>
    <dbReference type="NCBI Taxonomy" id="83340"/>
    <lineage>
        <taxon>Bacteria</taxon>
        <taxon>Bacillati</taxon>
        <taxon>Bacillota</taxon>
        <taxon>Clostridia</taxon>
        <taxon>Eubacteriales</taxon>
        <taxon>Clostridiaceae</taxon>
        <taxon>Clostridium</taxon>
    </lineage>
</organism>
<sequence length="386" mass="41174">MKNLGLIPKLIIAIILGLLIGTFMPKEIVSILATFNSIFGNFLGFIIPLIILGFVVCGIADLGGAAGKMLGLTTLLAYGSTLISGFLAFFISSKIFPSFIKASISFDANNPEQSLLPPIFKIDMPPVMSVMSALILAFLLGLGIASIKGKTLYNMCFEFQEIIQKVIKNIIIPLIPIHILGIFANMTYAGEVKSIFSVFWKVFLIIILIQFGIILFQFTVAGALNKKNIFKLLRNQVSGYLTALGTQSSAATIPVNVDVAEKNGVSKGVREFVIPLCATIHLSGSTITLTCCSIAVMLLNNMPFSFTTFAGFIAMLGITMVAAPGVPGGAVMAALGVLQSNLGFSEAQLALMIALYIAQDSFGTACNISGDNAIALIVDKFKFKNK</sequence>
<evidence type="ECO:0000313" key="7">
    <source>
        <dbReference type="EMBL" id="GAA0860592.1"/>
    </source>
</evidence>
<accession>A0ABP3X4Y4</accession>
<evidence type="ECO:0000256" key="2">
    <source>
        <dbReference type="ARBA" id="ARBA00022448"/>
    </source>
</evidence>
<protein>
    <submittedName>
        <fullName evidence="7">Dicarboxylate/amino acid:cation symporter</fullName>
    </submittedName>
</protein>
<dbReference type="RefSeq" id="WP_338630965.1">
    <property type="nucleotide sequence ID" value="NZ_BAAACO010000007.1"/>
</dbReference>
<feature type="transmembrane region" description="Helical" evidence="6">
    <location>
        <begin position="311"/>
        <end position="338"/>
    </location>
</feature>
<proteinExistence type="predicted"/>
<comment type="subcellular location">
    <subcellularLocation>
        <location evidence="1">Membrane</location>
        <topology evidence="1">Multi-pass membrane protein</topology>
    </subcellularLocation>
</comment>
<evidence type="ECO:0000256" key="1">
    <source>
        <dbReference type="ARBA" id="ARBA00004141"/>
    </source>
</evidence>
<keyword evidence="4 6" id="KW-1133">Transmembrane helix</keyword>
<gene>
    <name evidence="7" type="ORF">GCM10008916_28290</name>
</gene>
<evidence type="ECO:0000256" key="4">
    <source>
        <dbReference type="ARBA" id="ARBA00022989"/>
    </source>
</evidence>
<dbReference type="PANTHER" id="PTHR42865:SF8">
    <property type="entry name" value="SERINE_THREONINE TRANSPORTER SSTT"/>
    <property type="match status" value="1"/>
</dbReference>
<feature type="transmembrane region" description="Helical" evidence="6">
    <location>
        <begin position="127"/>
        <end position="145"/>
    </location>
</feature>
<evidence type="ECO:0000313" key="8">
    <source>
        <dbReference type="Proteomes" id="UP001501764"/>
    </source>
</evidence>
<feature type="transmembrane region" description="Helical" evidence="6">
    <location>
        <begin position="272"/>
        <end position="299"/>
    </location>
</feature>
<keyword evidence="8" id="KW-1185">Reference proteome</keyword>
<dbReference type="PANTHER" id="PTHR42865">
    <property type="entry name" value="PROTON/GLUTAMATE-ASPARTATE SYMPORTER"/>
    <property type="match status" value="1"/>
</dbReference>
<dbReference type="EMBL" id="BAAACO010000007">
    <property type="protein sequence ID" value="GAA0860592.1"/>
    <property type="molecule type" value="Genomic_DNA"/>
</dbReference>
<keyword evidence="3 6" id="KW-0812">Transmembrane</keyword>
<keyword evidence="2" id="KW-0813">Transport</keyword>
<feature type="transmembrane region" description="Helical" evidence="6">
    <location>
        <begin position="41"/>
        <end position="62"/>
    </location>
</feature>